<evidence type="ECO:0000256" key="6">
    <source>
        <dbReference type="ARBA" id="ARBA00022989"/>
    </source>
</evidence>
<dbReference type="InterPro" id="IPR010968">
    <property type="entry name" value="RnfE"/>
</dbReference>
<evidence type="ECO:0000256" key="2">
    <source>
        <dbReference type="ARBA" id="ARBA00022448"/>
    </source>
</evidence>
<keyword evidence="4 8" id="KW-1278">Translocase</keyword>
<dbReference type="HAMAP" id="MF_00478">
    <property type="entry name" value="RsxE_RnfE"/>
    <property type="match status" value="1"/>
</dbReference>
<evidence type="ECO:0000256" key="5">
    <source>
        <dbReference type="ARBA" id="ARBA00022982"/>
    </source>
</evidence>
<keyword evidence="3 8" id="KW-0812">Transmembrane</keyword>
<dbReference type="PIRSF" id="PIRSF006102">
    <property type="entry name" value="NQR_DE"/>
    <property type="match status" value="1"/>
</dbReference>
<protein>
    <recommendedName>
        <fullName evidence="8">Ion-translocating oxidoreductase complex subunit E</fullName>
        <ecNumber evidence="8">7.-.-.-</ecNumber>
    </recommendedName>
    <alternativeName>
        <fullName evidence="8">Rnf electron transport complex subunit E</fullName>
    </alternativeName>
</protein>
<evidence type="ECO:0000256" key="3">
    <source>
        <dbReference type="ARBA" id="ARBA00022692"/>
    </source>
</evidence>
<reference evidence="9 10" key="1">
    <citation type="submission" date="2019-04" db="EMBL/GenBank/DDBJ databases">
        <title>Microbes associate with the intestines of laboratory mice.</title>
        <authorList>
            <person name="Navarre W."/>
            <person name="Wong E."/>
            <person name="Huang K."/>
            <person name="Tropini C."/>
            <person name="Ng K."/>
            <person name="Yu B."/>
        </authorList>
    </citation>
    <scope>NUCLEOTIDE SEQUENCE [LARGE SCALE GENOMIC DNA]</scope>
    <source>
        <strain evidence="9 10">NM50_B9-20</strain>
    </source>
</reference>
<dbReference type="OrthoDB" id="9790976at2"/>
<dbReference type="EC" id="7.-.-.-" evidence="8"/>
<dbReference type="RefSeq" id="WP_136004650.1">
    <property type="nucleotide sequence ID" value="NZ_SRYR01000001.1"/>
</dbReference>
<comment type="caution">
    <text evidence="9">The sequence shown here is derived from an EMBL/GenBank/DDBJ whole genome shotgun (WGS) entry which is preliminary data.</text>
</comment>
<keyword evidence="10" id="KW-1185">Reference proteome</keyword>
<feature type="transmembrane region" description="Helical" evidence="8">
    <location>
        <begin position="124"/>
        <end position="146"/>
    </location>
</feature>
<feature type="transmembrane region" description="Helical" evidence="8">
    <location>
        <begin position="69"/>
        <end position="87"/>
    </location>
</feature>
<evidence type="ECO:0000256" key="4">
    <source>
        <dbReference type="ARBA" id="ARBA00022967"/>
    </source>
</evidence>
<comment type="function">
    <text evidence="8">Part of a membrane-bound complex that couples electron transfer with translocation of ions across the membrane.</text>
</comment>
<organism evidence="9 10">
    <name type="scientific">Clostridium sartagoforme</name>
    <dbReference type="NCBI Taxonomy" id="84031"/>
    <lineage>
        <taxon>Bacteria</taxon>
        <taxon>Bacillati</taxon>
        <taxon>Bacillota</taxon>
        <taxon>Clostridia</taxon>
        <taxon>Eubacteriales</taxon>
        <taxon>Clostridiaceae</taxon>
        <taxon>Clostridium</taxon>
    </lineage>
</organism>
<dbReference type="PANTHER" id="PTHR30586:SF0">
    <property type="entry name" value="ION-TRANSLOCATING OXIDOREDUCTASE COMPLEX SUBUNIT E"/>
    <property type="match status" value="1"/>
</dbReference>
<evidence type="ECO:0000256" key="8">
    <source>
        <dbReference type="HAMAP-Rule" id="MF_00478"/>
    </source>
</evidence>
<dbReference type="InterPro" id="IPR003667">
    <property type="entry name" value="NqrDE/RnfAE"/>
</dbReference>
<feature type="transmembrane region" description="Helical" evidence="8">
    <location>
        <begin position="12"/>
        <end position="32"/>
    </location>
</feature>
<dbReference type="NCBIfam" id="TIGR01948">
    <property type="entry name" value="rnfE"/>
    <property type="match status" value="1"/>
</dbReference>
<comment type="subcellular location">
    <subcellularLocation>
        <location evidence="8">Cell membrane</location>
        <topology evidence="8">Multi-pass membrane protein</topology>
    </subcellularLocation>
    <subcellularLocation>
        <location evidence="1">Endomembrane system</location>
        <topology evidence="1">Multi-pass membrane protein</topology>
    </subcellularLocation>
</comment>
<comment type="subunit">
    <text evidence="8">The complex is composed of six subunits: RnfA, RnfB, RnfC, RnfD, RnfE and RnfG.</text>
</comment>
<gene>
    <name evidence="8" type="primary">rnfE</name>
    <name evidence="9" type="ORF">E5347_03380</name>
</gene>
<keyword evidence="7 8" id="KW-0472">Membrane</keyword>
<keyword evidence="6 8" id="KW-1133">Transmembrane helix</keyword>
<feature type="transmembrane region" description="Helical" evidence="8">
    <location>
        <begin position="166"/>
        <end position="190"/>
    </location>
</feature>
<evidence type="ECO:0000256" key="7">
    <source>
        <dbReference type="ARBA" id="ARBA00023136"/>
    </source>
</evidence>
<evidence type="ECO:0000313" key="9">
    <source>
        <dbReference type="EMBL" id="TGY43870.1"/>
    </source>
</evidence>
<dbReference type="GO" id="GO:0022900">
    <property type="term" value="P:electron transport chain"/>
    <property type="evidence" value="ECO:0007669"/>
    <property type="project" value="UniProtKB-UniRule"/>
</dbReference>
<sequence length="237" mass="25186">MNKLIERLKNGIITENPIFVQVLAMCPTLAVTTSAKNALGMGLASTVVLIFSNMMISAIRKLVPDKIRIPAYIVVIASFVTIVDMLMQGYIPSLYSSLGIFIPLIVVNCIILGRAEAYASKNEILPSIFDAIGMGLGFTIALFLIGTFREILGAGQLLGLQVIPEAIKPASIMILAPGAFFTLGGLMVVLNAYNINKAKKTGEEVKTLEHSCGSCSGCGTGGCGTSDKLEIKDIKKN</sequence>
<dbReference type="PANTHER" id="PTHR30586">
    <property type="entry name" value="ELECTRON TRANSPORT COMPLEX PROTEIN RNFE"/>
    <property type="match status" value="1"/>
</dbReference>
<accession>A0A4V3RLI5</accession>
<dbReference type="NCBIfam" id="NF009070">
    <property type="entry name" value="PRK12405.1"/>
    <property type="match status" value="1"/>
</dbReference>
<evidence type="ECO:0000256" key="1">
    <source>
        <dbReference type="ARBA" id="ARBA00004127"/>
    </source>
</evidence>
<keyword evidence="8" id="KW-1003">Cell membrane</keyword>
<dbReference type="AlphaFoldDB" id="A0A4V3RLI5"/>
<evidence type="ECO:0000313" key="10">
    <source>
        <dbReference type="Proteomes" id="UP000306888"/>
    </source>
</evidence>
<dbReference type="EMBL" id="SRYR01000001">
    <property type="protein sequence ID" value="TGY43870.1"/>
    <property type="molecule type" value="Genomic_DNA"/>
</dbReference>
<keyword evidence="2 8" id="KW-0813">Transport</keyword>
<dbReference type="GO" id="GO:0005886">
    <property type="term" value="C:plasma membrane"/>
    <property type="evidence" value="ECO:0007669"/>
    <property type="project" value="UniProtKB-SubCell"/>
</dbReference>
<dbReference type="GO" id="GO:0012505">
    <property type="term" value="C:endomembrane system"/>
    <property type="evidence" value="ECO:0007669"/>
    <property type="project" value="UniProtKB-SubCell"/>
</dbReference>
<dbReference type="Proteomes" id="UP000306888">
    <property type="component" value="Unassembled WGS sequence"/>
</dbReference>
<feature type="transmembrane region" description="Helical" evidence="8">
    <location>
        <begin position="38"/>
        <end position="57"/>
    </location>
</feature>
<proteinExistence type="inferred from homology"/>
<name>A0A4V3RLI5_9CLOT</name>
<comment type="similarity">
    <text evidence="8">Belongs to the NqrDE/RnfAE family.</text>
</comment>
<keyword evidence="5 8" id="KW-0249">Electron transport</keyword>
<dbReference type="Pfam" id="PF02508">
    <property type="entry name" value="Rnf-Nqr"/>
    <property type="match status" value="1"/>
</dbReference>
<feature type="transmembrane region" description="Helical" evidence="8">
    <location>
        <begin position="93"/>
        <end position="112"/>
    </location>
</feature>